<gene>
    <name evidence="9" type="ORF">Zmor_012255</name>
</gene>
<dbReference type="GO" id="GO:0016282">
    <property type="term" value="C:eukaryotic 43S preinitiation complex"/>
    <property type="evidence" value="ECO:0007669"/>
    <property type="project" value="UniProtKB-UniRule"/>
</dbReference>
<protein>
    <recommendedName>
        <fullName evidence="7">Eukaryotic translation initiation factor 3 subunit I</fullName>
        <shortName evidence="7">eIF3i</shortName>
    </recommendedName>
</protein>
<dbReference type="GO" id="GO:0033290">
    <property type="term" value="C:eukaryotic 48S preinitiation complex"/>
    <property type="evidence" value="ECO:0007669"/>
    <property type="project" value="UniProtKB-UniRule"/>
</dbReference>
<evidence type="ECO:0000256" key="3">
    <source>
        <dbReference type="ARBA" id="ARBA00022574"/>
    </source>
</evidence>
<evidence type="ECO:0000313" key="9">
    <source>
        <dbReference type="EMBL" id="KAJ3615845.1"/>
    </source>
</evidence>
<evidence type="ECO:0000256" key="4">
    <source>
        <dbReference type="ARBA" id="ARBA00022737"/>
    </source>
</evidence>
<evidence type="ECO:0000256" key="7">
    <source>
        <dbReference type="HAMAP-Rule" id="MF_03008"/>
    </source>
</evidence>
<dbReference type="GO" id="GO:0071541">
    <property type="term" value="C:eukaryotic translation initiation factor 3 complex, eIF3m"/>
    <property type="evidence" value="ECO:0007669"/>
    <property type="project" value="TreeGrafter"/>
</dbReference>
<dbReference type="AlphaFoldDB" id="A0AA38HH29"/>
<dbReference type="GO" id="GO:0003723">
    <property type="term" value="F:RNA binding"/>
    <property type="evidence" value="ECO:0007669"/>
    <property type="project" value="TreeGrafter"/>
</dbReference>
<feature type="repeat" description="WD" evidence="8">
    <location>
        <begin position="330"/>
        <end position="359"/>
    </location>
</feature>
<evidence type="ECO:0000256" key="8">
    <source>
        <dbReference type="PROSITE-ProRule" id="PRU00221"/>
    </source>
</evidence>
<comment type="subunit">
    <text evidence="7">Component of the eukaryotic translation initiation factor 3 (eIF-3) complex.</text>
</comment>
<keyword evidence="3 8" id="KW-0853">WD repeat</keyword>
<proteinExistence type="inferred from homology"/>
<keyword evidence="5 7" id="KW-0648">Protein biosynthesis</keyword>
<dbReference type="InterPro" id="IPR036322">
    <property type="entry name" value="WD40_repeat_dom_sf"/>
</dbReference>
<dbReference type="PANTHER" id="PTHR19877">
    <property type="entry name" value="EUKARYOTIC TRANSLATION INITIATION FACTOR 3 SUBUNIT I"/>
    <property type="match status" value="1"/>
</dbReference>
<dbReference type="PROSITE" id="PS50082">
    <property type="entry name" value="WD_REPEATS_2"/>
    <property type="match status" value="3"/>
</dbReference>
<evidence type="ECO:0000256" key="2">
    <source>
        <dbReference type="ARBA" id="ARBA00022540"/>
    </source>
</evidence>
<sequence>MNWDLPSTGVVFKSVRKLNPVQFFNLNVLDLFVLITLGRGFFDKRVKPILLHSHTRPLTQLKFNKEGDLLFSSGKDISWHVWRTSNGEKLGSYDGHSGSVWCVDISADTTLAVSGSGDTTCKVWDTEKGTIIHNLTASTPVRTVNFKNDKHIITITTDATMGKPCEILTYDLRDENSLKDGIKFFRTDSQPLNSNNKVTAAIYVAYDDLYLTSHLNGEVTQWRAATGEKLRSSCVHTNQINSIQKSTDEDFIVTASKDTTAKLLDVWLLEVVKEYKTPQAVNSASLSSLEDHVLLGGGQDSHEVTTTDTRSGKFVCRFYHKIYESEIGRVKGHFGPVNTVAFHPDGRSFASGGEDGLIRYHYFDDSYFNFKFSY</sequence>
<keyword evidence="1 7" id="KW-0963">Cytoplasm</keyword>
<name>A0AA38HH29_9CUCU</name>
<dbReference type="Gene3D" id="2.130.10.10">
    <property type="entry name" value="YVTN repeat-like/Quinoprotein amine dehydrogenase"/>
    <property type="match status" value="1"/>
</dbReference>
<dbReference type="Proteomes" id="UP001168821">
    <property type="component" value="Unassembled WGS sequence"/>
</dbReference>
<accession>A0AA38HH29</accession>
<evidence type="ECO:0000256" key="1">
    <source>
        <dbReference type="ARBA" id="ARBA00022490"/>
    </source>
</evidence>
<dbReference type="SUPFAM" id="SSF50978">
    <property type="entry name" value="WD40 repeat-like"/>
    <property type="match status" value="1"/>
</dbReference>
<evidence type="ECO:0000256" key="6">
    <source>
        <dbReference type="ARBA" id="ARBA00038394"/>
    </source>
</evidence>
<dbReference type="GO" id="GO:0001732">
    <property type="term" value="P:formation of cytoplasmic translation initiation complex"/>
    <property type="evidence" value="ECO:0007669"/>
    <property type="project" value="UniProtKB-UniRule"/>
</dbReference>
<dbReference type="PROSITE" id="PS00678">
    <property type="entry name" value="WD_REPEATS_1"/>
    <property type="match status" value="1"/>
</dbReference>
<feature type="repeat" description="WD" evidence="8">
    <location>
        <begin position="51"/>
        <end position="92"/>
    </location>
</feature>
<organism evidence="9 10">
    <name type="scientific">Zophobas morio</name>
    <dbReference type="NCBI Taxonomy" id="2755281"/>
    <lineage>
        <taxon>Eukaryota</taxon>
        <taxon>Metazoa</taxon>
        <taxon>Ecdysozoa</taxon>
        <taxon>Arthropoda</taxon>
        <taxon>Hexapoda</taxon>
        <taxon>Insecta</taxon>
        <taxon>Pterygota</taxon>
        <taxon>Neoptera</taxon>
        <taxon>Endopterygota</taxon>
        <taxon>Coleoptera</taxon>
        <taxon>Polyphaga</taxon>
        <taxon>Cucujiformia</taxon>
        <taxon>Tenebrionidae</taxon>
        <taxon>Zophobas</taxon>
    </lineage>
</organism>
<keyword evidence="10" id="KW-1185">Reference proteome</keyword>
<dbReference type="Pfam" id="PF24805">
    <property type="entry name" value="EIF3I"/>
    <property type="match status" value="1"/>
</dbReference>
<keyword evidence="2 7" id="KW-0396">Initiation factor</keyword>
<dbReference type="GO" id="GO:0003743">
    <property type="term" value="F:translation initiation factor activity"/>
    <property type="evidence" value="ECO:0007669"/>
    <property type="project" value="UniProtKB-UniRule"/>
</dbReference>
<reference evidence="9" key="1">
    <citation type="journal article" date="2023" name="G3 (Bethesda)">
        <title>Whole genome assemblies of Zophobas morio and Tenebrio molitor.</title>
        <authorList>
            <person name="Kaur S."/>
            <person name="Stinson S.A."/>
            <person name="diCenzo G.C."/>
        </authorList>
    </citation>
    <scope>NUCLEOTIDE SEQUENCE</scope>
    <source>
        <strain evidence="9">QUZm001</strain>
    </source>
</reference>
<comment type="function">
    <text evidence="7">Component of the eukaryotic translation initiation factor 3 (eIF-3) complex, which is involved in protein synthesis of a specialized repertoire of mRNAs and, together with other initiation factors, stimulates binding of mRNA and methionyl-tRNAi to the 40S ribosome. The eIF-3 complex specifically targets and initiates translation of a subset of mRNAs involved in cell proliferation.</text>
</comment>
<feature type="repeat" description="WD" evidence="8">
    <location>
        <begin position="93"/>
        <end position="134"/>
    </location>
</feature>
<dbReference type="PROSITE" id="PS50294">
    <property type="entry name" value="WD_REPEATS_REGION"/>
    <property type="match status" value="3"/>
</dbReference>
<dbReference type="InterPro" id="IPR027525">
    <property type="entry name" value="eIF3i"/>
</dbReference>
<keyword evidence="4" id="KW-0677">Repeat</keyword>
<comment type="caution">
    <text evidence="9">The sequence shown here is derived from an EMBL/GenBank/DDBJ whole genome shotgun (WGS) entry which is preliminary data.</text>
</comment>
<comment type="subcellular location">
    <subcellularLocation>
        <location evidence="7">Cytoplasm</location>
    </subcellularLocation>
</comment>
<evidence type="ECO:0000313" key="10">
    <source>
        <dbReference type="Proteomes" id="UP001168821"/>
    </source>
</evidence>
<comment type="similarity">
    <text evidence="7">Belongs to the eIF-3 subunit I family.</text>
</comment>
<dbReference type="PANTHER" id="PTHR19877:SF1">
    <property type="entry name" value="EUKARYOTIC TRANSLATION INITIATION FACTOR 3 SUBUNIT I"/>
    <property type="match status" value="1"/>
</dbReference>
<dbReference type="InterPro" id="IPR001680">
    <property type="entry name" value="WD40_rpt"/>
</dbReference>
<dbReference type="HAMAP" id="MF_03008">
    <property type="entry name" value="eIF3i"/>
    <property type="match status" value="1"/>
</dbReference>
<dbReference type="EMBL" id="JALNTZ010003866">
    <property type="protein sequence ID" value="KAJ3615845.1"/>
    <property type="molecule type" value="Genomic_DNA"/>
</dbReference>
<evidence type="ECO:0000256" key="5">
    <source>
        <dbReference type="ARBA" id="ARBA00022917"/>
    </source>
</evidence>
<comment type="similarity">
    <text evidence="6">Belongs to the WD repeat STRAP family.</text>
</comment>
<dbReference type="InterPro" id="IPR019775">
    <property type="entry name" value="WD40_repeat_CS"/>
</dbReference>
<dbReference type="SMART" id="SM00320">
    <property type="entry name" value="WD40"/>
    <property type="match status" value="4"/>
</dbReference>
<dbReference type="InterPro" id="IPR015943">
    <property type="entry name" value="WD40/YVTN_repeat-like_dom_sf"/>
</dbReference>